<dbReference type="PANTHER" id="PTHR43289">
    <property type="entry name" value="MITOGEN-ACTIVATED PROTEIN KINASE KINASE KINASE 20-RELATED"/>
    <property type="match status" value="1"/>
</dbReference>
<accession>A0ABZ2K836</accession>
<gene>
    <name evidence="9" type="ORF">LZC95_44660</name>
</gene>
<evidence type="ECO:0000259" key="8">
    <source>
        <dbReference type="PROSITE" id="PS50011"/>
    </source>
</evidence>
<proteinExistence type="predicted"/>
<feature type="region of interest" description="Disordered" evidence="6">
    <location>
        <begin position="448"/>
        <end position="473"/>
    </location>
</feature>
<dbReference type="InterPro" id="IPR008271">
    <property type="entry name" value="Ser/Thr_kinase_AS"/>
</dbReference>
<keyword evidence="7" id="KW-0472">Membrane</keyword>
<dbReference type="EMBL" id="CP089982">
    <property type="protein sequence ID" value="WXA93533.1"/>
    <property type="molecule type" value="Genomic_DNA"/>
</dbReference>
<evidence type="ECO:0000313" key="10">
    <source>
        <dbReference type="Proteomes" id="UP001379533"/>
    </source>
</evidence>
<dbReference type="Proteomes" id="UP001379533">
    <property type="component" value="Chromosome"/>
</dbReference>
<evidence type="ECO:0000256" key="4">
    <source>
        <dbReference type="ARBA" id="ARBA00022840"/>
    </source>
</evidence>
<dbReference type="RefSeq" id="WP_394844134.1">
    <property type="nucleotide sequence ID" value="NZ_CP089982.1"/>
</dbReference>
<feature type="region of interest" description="Disordered" evidence="6">
    <location>
        <begin position="1"/>
        <end position="50"/>
    </location>
</feature>
<keyword evidence="9" id="KW-0723">Serine/threonine-protein kinase</keyword>
<name>A0ABZ2K836_9BACT</name>
<dbReference type="PANTHER" id="PTHR43289:SF6">
    <property type="entry name" value="SERINE_THREONINE-PROTEIN KINASE NEKL-3"/>
    <property type="match status" value="1"/>
</dbReference>
<dbReference type="Gene3D" id="3.30.200.20">
    <property type="entry name" value="Phosphorylase Kinase, domain 1"/>
    <property type="match status" value="1"/>
</dbReference>
<evidence type="ECO:0000256" key="2">
    <source>
        <dbReference type="ARBA" id="ARBA00022741"/>
    </source>
</evidence>
<evidence type="ECO:0000256" key="1">
    <source>
        <dbReference type="ARBA" id="ARBA00022679"/>
    </source>
</evidence>
<reference evidence="9 10" key="1">
    <citation type="submission" date="2021-12" db="EMBL/GenBank/DDBJ databases">
        <title>Discovery of the Pendulisporaceae a myxobacterial family with distinct sporulation behavior and unique specialized metabolism.</title>
        <authorList>
            <person name="Garcia R."/>
            <person name="Popoff A."/>
            <person name="Bader C.D."/>
            <person name="Loehr J."/>
            <person name="Walesch S."/>
            <person name="Walt C."/>
            <person name="Boldt J."/>
            <person name="Bunk B."/>
            <person name="Haeckl F.J.F.P.J."/>
            <person name="Gunesch A.P."/>
            <person name="Birkelbach J."/>
            <person name="Nuebel U."/>
            <person name="Pietschmann T."/>
            <person name="Bach T."/>
            <person name="Mueller R."/>
        </authorList>
    </citation>
    <scope>NUCLEOTIDE SEQUENCE [LARGE SCALE GENOMIC DNA]</scope>
    <source>
        <strain evidence="9 10">MSr12523</strain>
    </source>
</reference>
<dbReference type="InterPro" id="IPR000719">
    <property type="entry name" value="Prot_kinase_dom"/>
</dbReference>
<feature type="transmembrane region" description="Helical" evidence="7">
    <location>
        <begin position="419"/>
        <end position="441"/>
    </location>
</feature>
<protein>
    <submittedName>
        <fullName evidence="9">Serine/threonine protein kinase</fullName>
    </submittedName>
</protein>
<keyword evidence="7" id="KW-0812">Transmembrane</keyword>
<evidence type="ECO:0000256" key="6">
    <source>
        <dbReference type="SAM" id="MobiDB-lite"/>
    </source>
</evidence>
<keyword evidence="1" id="KW-0808">Transferase</keyword>
<feature type="region of interest" description="Disordered" evidence="6">
    <location>
        <begin position="352"/>
        <end position="396"/>
    </location>
</feature>
<dbReference type="Pfam" id="PF00069">
    <property type="entry name" value="Pkinase"/>
    <property type="match status" value="1"/>
</dbReference>
<dbReference type="SUPFAM" id="SSF56112">
    <property type="entry name" value="Protein kinase-like (PK-like)"/>
    <property type="match status" value="1"/>
</dbReference>
<dbReference type="InterPro" id="IPR011009">
    <property type="entry name" value="Kinase-like_dom_sf"/>
</dbReference>
<evidence type="ECO:0000256" key="7">
    <source>
        <dbReference type="SAM" id="Phobius"/>
    </source>
</evidence>
<feature type="domain" description="Protein kinase" evidence="8">
    <location>
        <begin position="60"/>
        <end position="341"/>
    </location>
</feature>
<dbReference type="GO" id="GO:0004674">
    <property type="term" value="F:protein serine/threonine kinase activity"/>
    <property type="evidence" value="ECO:0007669"/>
    <property type="project" value="UniProtKB-KW"/>
</dbReference>
<organism evidence="9 10">
    <name type="scientific">Pendulispora brunnea</name>
    <dbReference type="NCBI Taxonomy" id="2905690"/>
    <lineage>
        <taxon>Bacteria</taxon>
        <taxon>Pseudomonadati</taxon>
        <taxon>Myxococcota</taxon>
        <taxon>Myxococcia</taxon>
        <taxon>Myxococcales</taxon>
        <taxon>Sorangiineae</taxon>
        <taxon>Pendulisporaceae</taxon>
        <taxon>Pendulispora</taxon>
    </lineage>
</organism>
<evidence type="ECO:0000256" key="5">
    <source>
        <dbReference type="PROSITE-ProRule" id="PRU10141"/>
    </source>
</evidence>
<dbReference type="PROSITE" id="PS00107">
    <property type="entry name" value="PROTEIN_KINASE_ATP"/>
    <property type="match status" value="1"/>
</dbReference>
<dbReference type="InterPro" id="IPR017441">
    <property type="entry name" value="Protein_kinase_ATP_BS"/>
</dbReference>
<sequence>MSTSQPTDSASEDEALVPGDEPSGPPLAAEEDVQPPPYEEETGRSGPAESLLGTVISGRYRIEKLLGEGGMGAVYQAEHTHMRKRLAVKVLHAEMSRLPEVVARFEREAMAAAHIDHPNVATATDFGKLEDGSFFLVLEYVEGRSLRDAIAAGPLEVGRAMRILRQIAAALQRAHALGIVHRDLKPENVMLIDRDGEPDFVKVLDFGIAKVPVAELSRDEHNRAGPAGQALTQLGMVYGTPEYMAPEQALGQNVTPSADIYALGIMTYEMLAGERPFDHESKVTLLGMHVTAPVPPFSQKAPGVIIPPEVQSIVFHMLEKESAHRFRDAKDLIDALDGIWLSAYGVVPSANPGSTANPRPSLVSSPRDAFGSQPDASGPQVLSGAGQGGAGPSMEMPVLPKQGFLPSERLAQLRQNPKLLVFVGLGAIGLIAFVFLVAMVANLGKKSDEDSSDAAVAGGETAQGGAAGKGGDPGIDTQVAAALDLIEKGDATSAIEKLTPLEKEHPERADIHRALQKAYSATKDPKASLREAELWLQLEPSAIDDLKLDEDVRNATLAREKDVSEMAFSLLESKMGSAGPDILYDLAYGQWASQSKVVAERARLALLRSQTRKLANPALLITLDLRGASSCEEKRSLLPRARTDGDARTVDLLRSYNGRYACGFLNRRTCYSNPCLQREGMLPRTIAEIESRSR</sequence>
<keyword evidence="2 5" id="KW-0547">Nucleotide-binding</keyword>
<dbReference type="PROSITE" id="PS00108">
    <property type="entry name" value="PROTEIN_KINASE_ST"/>
    <property type="match status" value="1"/>
</dbReference>
<evidence type="ECO:0000313" key="9">
    <source>
        <dbReference type="EMBL" id="WXA93533.1"/>
    </source>
</evidence>
<keyword evidence="10" id="KW-1185">Reference proteome</keyword>
<keyword evidence="3 9" id="KW-0418">Kinase</keyword>
<evidence type="ECO:0000256" key="3">
    <source>
        <dbReference type="ARBA" id="ARBA00022777"/>
    </source>
</evidence>
<dbReference type="SMART" id="SM00220">
    <property type="entry name" value="S_TKc"/>
    <property type="match status" value="1"/>
</dbReference>
<dbReference type="PROSITE" id="PS50011">
    <property type="entry name" value="PROTEIN_KINASE_DOM"/>
    <property type="match status" value="1"/>
</dbReference>
<feature type="binding site" evidence="5">
    <location>
        <position position="89"/>
    </location>
    <ligand>
        <name>ATP</name>
        <dbReference type="ChEBI" id="CHEBI:30616"/>
    </ligand>
</feature>
<keyword evidence="7" id="KW-1133">Transmembrane helix</keyword>
<dbReference type="Gene3D" id="1.10.510.10">
    <property type="entry name" value="Transferase(Phosphotransferase) domain 1"/>
    <property type="match status" value="1"/>
</dbReference>
<feature type="compositionally biased region" description="Gly residues" evidence="6">
    <location>
        <begin position="461"/>
        <end position="473"/>
    </location>
</feature>
<keyword evidence="4 5" id="KW-0067">ATP-binding</keyword>
<dbReference type="CDD" id="cd14014">
    <property type="entry name" value="STKc_PknB_like"/>
    <property type="match status" value="1"/>
</dbReference>
<feature type="compositionally biased region" description="Polar residues" evidence="6">
    <location>
        <begin position="352"/>
        <end position="364"/>
    </location>
</feature>